<gene>
    <name evidence="1" type="ORF">FIBSPDRAFT_875734</name>
</gene>
<dbReference type="AlphaFoldDB" id="A0A167XHQ3"/>
<evidence type="ECO:0000313" key="1">
    <source>
        <dbReference type="EMBL" id="KZP07232.1"/>
    </source>
</evidence>
<accession>A0A167XHQ3</accession>
<proteinExistence type="predicted"/>
<reference evidence="1 2" key="1">
    <citation type="journal article" date="2016" name="Mol. Biol. Evol.">
        <title>Comparative Genomics of Early-Diverging Mushroom-Forming Fungi Provides Insights into the Origins of Lignocellulose Decay Capabilities.</title>
        <authorList>
            <person name="Nagy L.G."/>
            <person name="Riley R."/>
            <person name="Tritt A."/>
            <person name="Adam C."/>
            <person name="Daum C."/>
            <person name="Floudas D."/>
            <person name="Sun H."/>
            <person name="Yadav J.S."/>
            <person name="Pangilinan J."/>
            <person name="Larsson K.H."/>
            <person name="Matsuura K."/>
            <person name="Barry K."/>
            <person name="Labutti K."/>
            <person name="Kuo R."/>
            <person name="Ohm R.A."/>
            <person name="Bhattacharya S.S."/>
            <person name="Shirouzu T."/>
            <person name="Yoshinaga Y."/>
            <person name="Martin F.M."/>
            <person name="Grigoriev I.V."/>
            <person name="Hibbett D.S."/>
        </authorList>
    </citation>
    <scope>NUCLEOTIDE SEQUENCE [LARGE SCALE GENOMIC DNA]</scope>
    <source>
        <strain evidence="1 2">CBS 109695</strain>
    </source>
</reference>
<keyword evidence="2" id="KW-1185">Reference proteome</keyword>
<dbReference type="EMBL" id="KV417757">
    <property type="protein sequence ID" value="KZP07232.1"/>
    <property type="molecule type" value="Genomic_DNA"/>
</dbReference>
<protein>
    <submittedName>
        <fullName evidence="1">Uncharacterized protein</fullName>
    </submittedName>
</protein>
<name>A0A167XHQ3_9AGAM</name>
<organism evidence="1 2">
    <name type="scientific">Athelia psychrophila</name>
    <dbReference type="NCBI Taxonomy" id="1759441"/>
    <lineage>
        <taxon>Eukaryota</taxon>
        <taxon>Fungi</taxon>
        <taxon>Dikarya</taxon>
        <taxon>Basidiomycota</taxon>
        <taxon>Agaricomycotina</taxon>
        <taxon>Agaricomycetes</taxon>
        <taxon>Agaricomycetidae</taxon>
        <taxon>Atheliales</taxon>
        <taxon>Atheliaceae</taxon>
        <taxon>Athelia</taxon>
    </lineage>
</organism>
<evidence type="ECO:0000313" key="2">
    <source>
        <dbReference type="Proteomes" id="UP000076532"/>
    </source>
</evidence>
<sequence>MKETTELRFTSGYCYSMAWVLRPSPSLSPGTAAHLGCQGCQHGHPKGASVYLSLFLKPHPFSALIYTGYSSQV</sequence>
<dbReference type="Proteomes" id="UP000076532">
    <property type="component" value="Unassembled WGS sequence"/>
</dbReference>